<evidence type="ECO:0000313" key="1">
    <source>
        <dbReference type="EMBL" id="KAA8498958.1"/>
    </source>
</evidence>
<dbReference type="AlphaFoldDB" id="A0A5J4Z6W9"/>
<proteinExistence type="predicted"/>
<name>A0A5J4Z6W9_PORPP</name>
<keyword evidence="2" id="KW-1185">Reference proteome</keyword>
<sequence>MYTQSFRKSCRSRLGHELMILQFSFKVSHNLSLEYALCPPGLFFLFLKSCLAFRCLSTLPKPMLSKAQICHGKASAEFARGKNVHGRVQATRHLALDAHSIIATS</sequence>
<protein>
    <submittedName>
        <fullName evidence="1">Uncharacterized protein</fullName>
    </submittedName>
</protein>
<reference evidence="2" key="1">
    <citation type="journal article" date="2019" name="Nat. Commun.">
        <title>Expansion of phycobilisome linker gene families in mesophilic red algae.</title>
        <authorList>
            <person name="Lee J."/>
            <person name="Kim D."/>
            <person name="Bhattacharya D."/>
            <person name="Yoon H.S."/>
        </authorList>
    </citation>
    <scope>NUCLEOTIDE SEQUENCE [LARGE SCALE GENOMIC DNA]</scope>
    <source>
        <strain evidence="2">CCMP 1328</strain>
    </source>
</reference>
<gene>
    <name evidence="1" type="ORF">FVE85_6543</name>
</gene>
<organism evidence="1 2">
    <name type="scientific">Porphyridium purpureum</name>
    <name type="common">Red alga</name>
    <name type="synonym">Porphyridium cruentum</name>
    <dbReference type="NCBI Taxonomy" id="35688"/>
    <lineage>
        <taxon>Eukaryota</taxon>
        <taxon>Rhodophyta</taxon>
        <taxon>Bangiophyceae</taxon>
        <taxon>Porphyridiales</taxon>
        <taxon>Porphyridiaceae</taxon>
        <taxon>Porphyridium</taxon>
    </lineage>
</organism>
<comment type="caution">
    <text evidence="1">The sequence shown here is derived from an EMBL/GenBank/DDBJ whole genome shotgun (WGS) entry which is preliminary data.</text>
</comment>
<dbReference type="EMBL" id="VRMN01000001">
    <property type="protein sequence ID" value="KAA8498958.1"/>
    <property type="molecule type" value="Genomic_DNA"/>
</dbReference>
<evidence type="ECO:0000313" key="2">
    <source>
        <dbReference type="Proteomes" id="UP000324585"/>
    </source>
</evidence>
<dbReference type="Proteomes" id="UP000324585">
    <property type="component" value="Unassembled WGS sequence"/>
</dbReference>
<accession>A0A5J4Z6W9</accession>